<evidence type="ECO:0000256" key="7">
    <source>
        <dbReference type="HAMAP-Rule" id="MF_00022"/>
    </source>
</evidence>
<keyword evidence="2 7" id="KW-0436">Ligase</keyword>
<dbReference type="EC" id="6.1.1.17" evidence="7"/>
<dbReference type="PANTHER" id="PTHR43311:SF2">
    <property type="entry name" value="GLUTAMATE--TRNA LIGASE, MITOCHONDRIAL-RELATED"/>
    <property type="match status" value="1"/>
</dbReference>
<dbReference type="InterPro" id="IPR033910">
    <property type="entry name" value="GluRS_core"/>
</dbReference>
<dbReference type="Pfam" id="PF19269">
    <property type="entry name" value="Anticodon_2"/>
    <property type="match status" value="1"/>
</dbReference>
<feature type="short sequence motif" description="'HIGH' region" evidence="7">
    <location>
        <begin position="25"/>
        <end position="35"/>
    </location>
</feature>
<dbReference type="CDD" id="cd00808">
    <property type="entry name" value="GluRS_core"/>
    <property type="match status" value="1"/>
</dbReference>
<keyword evidence="6 7" id="KW-0030">Aminoacyl-tRNA synthetase</keyword>
<keyword evidence="5 7" id="KW-0648">Protein biosynthesis</keyword>
<comment type="subunit">
    <text evidence="7">Monomer.</text>
</comment>
<comment type="catalytic activity">
    <reaction evidence="7">
        <text>tRNA(Glu) + L-glutamate + ATP = L-glutamyl-tRNA(Glu) + AMP + diphosphate</text>
        <dbReference type="Rhea" id="RHEA:23540"/>
        <dbReference type="Rhea" id="RHEA-COMP:9663"/>
        <dbReference type="Rhea" id="RHEA-COMP:9680"/>
        <dbReference type="ChEBI" id="CHEBI:29985"/>
        <dbReference type="ChEBI" id="CHEBI:30616"/>
        <dbReference type="ChEBI" id="CHEBI:33019"/>
        <dbReference type="ChEBI" id="CHEBI:78442"/>
        <dbReference type="ChEBI" id="CHEBI:78520"/>
        <dbReference type="ChEBI" id="CHEBI:456215"/>
        <dbReference type="EC" id="6.1.1.17"/>
    </reaction>
</comment>
<comment type="similarity">
    <text evidence="1 7">Belongs to the class-I aminoacyl-tRNA synthetase family. Glutamate--tRNA ligase type 1 subfamily.</text>
</comment>
<dbReference type="SUPFAM" id="SSF52374">
    <property type="entry name" value="Nucleotidylyl transferase"/>
    <property type="match status" value="1"/>
</dbReference>
<comment type="caution">
    <text evidence="10">The sequence shown here is derived from an EMBL/GenBank/DDBJ whole genome shotgun (WGS) entry which is preliminary data.</text>
</comment>
<evidence type="ECO:0000256" key="1">
    <source>
        <dbReference type="ARBA" id="ARBA00007894"/>
    </source>
</evidence>
<evidence type="ECO:0000259" key="8">
    <source>
        <dbReference type="Pfam" id="PF00749"/>
    </source>
</evidence>
<dbReference type="PANTHER" id="PTHR43311">
    <property type="entry name" value="GLUTAMATE--TRNA LIGASE"/>
    <property type="match status" value="1"/>
</dbReference>
<dbReference type="InterPro" id="IPR001412">
    <property type="entry name" value="aa-tRNA-synth_I_CS"/>
</dbReference>
<evidence type="ECO:0000313" key="10">
    <source>
        <dbReference type="EMBL" id="MBO4207407.1"/>
    </source>
</evidence>
<dbReference type="GO" id="GO:0004818">
    <property type="term" value="F:glutamate-tRNA ligase activity"/>
    <property type="evidence" value="ECO:0007669"/>
    <property type="project" value="UniProtKB-EC"/>
</dbReference>
<proteinExistence type="inferred from homology"/>
<name>A0ABS3VSA0_MICEH</name>
<feature type="short sequence motif" description="'KMSKS' region" evidence="7">
    <location>
        <begin position="263"/>
        <end position="267"/>
    </location>
</feature>
<organism evidence="10 11">
    <name type="scientific">Micromonospora echinofusca</name>
    <dbReference type="NCBI Taxonomy" id="47858"/>
    <lineage>
        <taxon>Bacteria</taxon>
        <taxon>Bacillati</taxon>
        <taxon>Actinomycetota</taxon>
        <taxon>Actinomycetes</taxon>
        <taxon>Micromonosporales</taxon>
        <taxon>Micromonosporaceae</taxon>
        <taxon>Micromonospora</taxon>
    </lineage>
</organism>
<dbReference type="PRINTS" id="PR00987">
    <property type="entry name" value="TRNASYNTHGLU"/>
</dbReference>
<dbReference type="InterPro" id="IPR014729">
    <property type="entry name" value="Rossmann-like_a/b/a_fold"/>
</dbReference>
<evidence type="ECO:0000256" key="6">
    <source>
        <dbReference type="ARBA" id="ARBA00023146"/>
    </source>
</evidence>
<dbReference type="EMBL" id="WVUH01000121">
    <property type="protein sequence ID" value="MBO4207407.1"/>
    <property type="molecule type" value="Genomic_DNA"/>
</dbReference>
<dbReference type="PROSITE" id="PS00178">
    <property type="entry name" value="AA_TRNA_LIGASE_I"/>
    <property type="match status" value="1"/>
</dbReference>
<comment type="subcellular location">
    <subcellularLocation>
        <location evidence="7">Cytoplasm</location>
    </subcellularLocation>
</comment>
<dbReference type="InterPro" id="IPR045462">
    <property type="entry name" value="aa-tRNA-synth_I_cd-bd"/>
</dbReference>
<dbReference type="InterPro" id="IPR020751">
    <property type="entry name" value="aa-tRNA-synth_I_codon-bd_sub2"/>
</dbReference>
<keyword evidence="11" id="KW-1185">Reference proteome</keyword>
<dbReference type="HAMAP" id="MF_00022">
    <property type="entry name" value="Glu_tRNA_synth_type1"/>
    <property type="match status" value="1"/>
</dbReference>
<evidence type="ECO:0000256" key="2">
    <source>
        <dbReference type="ARBA" id="ARBA00022598"/>
    </source>
</evidence>
<protein>
    <recommendedName>
        <fullName evidence="7">Glutamate--tRNA ligase</fullName>
        <ecNumber evidence="7">6.1.1.17</ecNumber>
    </recommendedName>
    <alternativeName>
        <fullName evidence="7">Glutamyl-tRNA synthetase</fullName>
        <shortName evidence="7">GluRS</shortName>
    </alternativeName>
</protein>
<accession>A0ABS3VSA0</accession>
<dbReference type="NCBIfam" id="TIGR00464">
    <property type="entry name" value="gltX_bact"/>
    <property type="match status" value="1"/>
</dbReference>
<dbReference type="Pfam" id="PF00749">
    <property type="entry name" value="tRNA-synt_1c"/>
    <property type="match status" value="1"/>
</dbReference>
<reference evidence="10 11" key="1">
    <citation type="submission" date="2019-12" db="EMBL/GenBank/DDBJ databases">
        <title>Whole genome sequencing of endophytic Actinobacterium Micromonospora sp. MPMI6T.</title>
        <authorList>
            <person name="Evv R."/>
            <person name="Podile A.R."/>
        </authorList>
    </citation>
    <scope>NUCLEOTIDE SEQUENCE [LARGE SCALE GENOMIC DNA]</scope>
    <source>
        <strain evidence="10 11">MPMI6</strain>
    </source>
</reference>
<sequence length="491" mass="54876">MVYGSRVSNEQNPAGGQQVRVRIAPSPTGDPHVGTAYVALFNLAFARRSGGRFVLRIEDTDQTRYVDGSEQQIFDTLRWLGLNWDEGPDVGGPYGPYRQSERLPRYAEVVETLIAQGLAYRCWCSSERLAEMRTRQQQLKQPTGYDRLCLGKTRDERAALPGFSEPPVVRMRVPEEVPAFQDLVRGEVRTPHPDDQVLLKADGFPTYHLAVVVDDHDMGITHVVRGEEWISSTSKHILLYTWLGWPLPQFAHLPLLRNADRSKISKRKNPAARLKWFQEEGYLPQALVNFLGLMGYSQPDLEEIFDFDAMCASFDFSRVNTVGPVFDIDKLNWLNGHYLRSLPVEEFLAAAQPFLPAGVGTQDLRWIVTALQERTKRLSELPEQLSWLHDGPVTVDVESLTRKGLPADGAAKVLTRLAEELAQVTPFEPAPVEAALNAFCETEGANRRRLFMTTRTALVGGPVSPPLHETIAALGAERTAARLRAAAELLG</sequence>
<keyword evidence="3 7" id="KW-0547">Nucleotide-binding</keyword>
<feature type="binding site" evidence="7">
    <location>
        <position position="266"/>
    </location>
    <ligand>
        <name>ATP</name>
        <dbReference type="ChEBI" id="CHEBI:30616"/>
    </ligand>
</feature>
<dbReference type="SUPFAM" id="SSF48163">
    <property type="entry name" value="An anticodon-binding domain of class I aminoacyl-tRNA synthetases"/>
    <property type="match status" value="1"/>
</dbReference>
<dbReference type="InterPro" id="IPR008925">
    <property type="entry name" value="aa_tRNA-synth_I_cd-bd_sf"/>
</dbReference>
<comment type="caution">
    <text evidence="7">Lacks conserved residue(s) required for the propagation of feature annotation.</text>
</comment>
<evidence type="ECO:0000259" key="9">
    <source>
        <dbReference type="Pfam" id="PF19269"/>
    </source>
</evidence>
<dbReference type="InterPro" id="IPR004527">
    <property type="entry name" value="Glu-tRNA-ligase_bac/mito"/>
</dbReference>
<dbReference type="Proteomes" id="UP000823521">
    <property type="component" value="Unassembled WGS sequence"/>
</dbReference>
<dbReference type="InterPro" id="IPR049940">
    <property type="entry name" value="GluQ/Sye"/>
</dbReference>
<feature type="domain" description="Glutamyl/glutaminyl-tRNA synthetase class Ib catalytic" evidence="8">
    <location>
        <begin position="18"/>
        <end position="333"/>
    </location>
</feature>
<evidence type="ECO:0000313" key="11">
    <source>
        <dbReference type="Proteomes" id="UP000823521"/>
    </source>
</evidence>
<feature type="domain" description="Aminoacyl-tRNA synthetase class I anticodon-binding" evidence="9">
    <location>
        <begin position="346"/>
        <end position="486"/>
    </location>
</feature>
<keyword evidence="7" id="KW-0963">Cytoplasm</keyword>
<evidence type="ECO:0000256" key="5">
    <source>
        <dbReference type="ARBA" id="ARBA00022917"/>
    </source>
</evidence>
<gene>
    <name evidence="7" type="primary">gltX</name>
    <name evidence="10" type="ORF">GSF22_15515</name>
</gene>
<dbReference type="Gene3D" id="3.40.50.620">
    <property type="entry name" value="HUPs"/>
    <property type="match status" value="1"/>
</dbReference>
<dbReference type="Gene3D" id="1.10.10.350">
    <property type="match status" value="1"/>
</dbReference>
<dbReference type="InterPro" id="IPR020058">
    <property type="entry name" value="Glu/Gln-tRNA-synth_Ib_cat-dom"/>
</dbReference>
<dbReference type="InterPro" id="IPR000924">
    <property type="entry name" value="Glu/Gln-tRNA-synth"/>
</dbReference>
<keyword evidence="4 7" id="KW-0067">ATP-binding</keyword>
<evidence type="ECO:0000256" key="4">
    <source>
        <dbReference type="ARBA" id="ARBA00022840"/>
    </source>
</evidence>
<comment type="function">
    <text evidence="7">Catalyzes the attachment of glutamate to tRNA(Glu) in a two-step reaction: glutamate is first activated by ATP to form Glu-AMP and then transferred to the acceptor end of tRNA(Glu).</text>
</comment>
<evidence type="ECO:0000256" key="3">
    <source>
        <dbReference type="ARBA" id="ARBA00022741"/>
    </source>
</evidence>